<evidence type="ECO:0000313" key="13">
    <source>
        <dbReference type="EMBL" id="CAE6788500.1"/>
    </source>
</evidence>
<dbReference type="CDD" id="cd10030">
    <property type="entry name" value="UDG-F4_TTUDGA_SPO1dp_like"/>
    <property type="match status" value="1"/>
</dbReference>
<evidence type="ECO:0000256" key="7">
    <source>
        <dbReference type="ARBA" id="ARBA00022763"/>
    </source>
</evidence>
<keyword evidence="14" id="KW-1185">Reference proteome</keyword>
<protein>
    <recommendedName>
        <fullName evidence="4">Type-4 uracil-DNA glycosylase</fullName>
        <ecNumber evidence="3">3.2.2.27</ecNumber>
    </recommendedName>
</protein>
<dbReference type="InterPro" id="IPR005273">
    <property type="entry name" value="Ura-DNA_glyco_family4"/>
</dbReference>
<comment type="caution">
    <text evidence="13">The sequence shown here is derived from an EMBL/GenBank/DDBJ whole genome shotgun (WGS) entry which is preliminary data.</text>
</comment>
<keyword evidence="7" id="KW-0227">DNA damage</keyword>
<keyword evidence="5" id="KW-0004">4Fe-4S</keyword>
<dbReference type="EMBL" id="CAJNBJ010000018">
    <property type="protein sequence ID" value="CAE6788500.1"/>
    <property type="molecule type" value="Genomic_DNA"/>
</dbReference>
<gene>
    <name evidence="13" type="primary">udg</name>
    <name evidence="13" type="ORF">NSPZN2_50229</name>
</gene>
<name>A0ABM8S4G5_9BACT</name>
<organism evidence="13 14">
    <name type="scientific">Nitrospira defluvii</name>
    <dbReference type="NCBI Taxonomy" id="330214"/>
    <lineage>
        <taxon>Bacteria</taxon>
        <taxon>Pseudomonadati</taxon>
        <taxon>Nitrospirota</taxon>
        <taxon>Nitrospiria</taxon>
        <taxon>Nitrospirales</taxon>
        <taxon>Nitrospiraceae</taxon>
        <taxon>Nitrospira</taxon>
    </lineage>
</organism>
<evidence type="ECO:0000259" key="12">
    <source>
        <dbReference type="SMART" id="SM00986"/>
    </source>
</evidence>
<comment type="similarity">
    <text evidence="2">Belongs to the uracil-DNA glycosylase (UDG) superfamily. Type 4 (UDGa) family.</text>
</comment>
<dbReference type="SMART" id="SM00986">
    <property type="entry name" value="UDG"/>
    <property type="match status" value="1"/>
</dbReference>
<dbReference type="GO" id="GO:0004844">
    <property type="term" value="F:uracil DNA N-glycosylase activity"/>
    <property type="evidence" value="ECO:0007669"/>
    <property type="project" value="UniProtKB-EC"/>
</dbReference>
<dbReference type="PANTHER" id="PTHR33693">
    <property type="entry name" value="TYPE-5 URACIL-DNA GLYCOSYLASE"/>
    <property type="match status" value="1"/>
</dbReference>
<evidence type="ECO:0000256" key="5">
    <source>
        <dbReference type="ARBA" id="ARBA00022485"/>
    </source>
</evidence>
<feature type="domain" description="Uracil-DNA glycosylase-like" evidence="12">
    <location>
        <begin position="33"/>
        <end position="179"/>
    </location>
</feature>
<accession>A0ABM8S4G5</accession>
<evidence type="ECO:0000256" key="11">
    <source>
        <dbReference type="ARBA" id="ARBA00023204"/>
    </source>
</evidence>
<evidence type="ECO:0000256" key="4">
    <source>
        <dbReference type="ARBA" id="ARBA00019403"/>
    </source>
</evidence>
<dbReference type="Proteomes" id="UP000675880">
    <property type="component" value="Unassembled WGS sequence"/>
</dbReference>
<dbReference type="Gene3D" id="3.40.470.10">
    <property type="entry name" value="Uracil-DNA glycosylase-like domain"/>
    <property type="match status" value="1"/>
</dbReference>
<sequence length="223" mass="24296">MSSPLIALQELAASLHNCQRCPLATLGRRQVVFGVGNPQASVMFVGEAPGYHEDQKGEPFVGAAGQLLNELLQSAGLSRADIYIANVIKCRPPNNRDPEPQEVDTCKPFLLKQIALIRPKIVCSLGNWATQTLLERKVGITRVRGQVFYLKDFVLFPLLHPAAALHQAAMLPPLREDFQKLKAFLDRHSTPAKPETAASSGAAHTVQIERPAAAAQQMDLFGS</sequence>
<evidence type="ECO:0000256" key="9">
    <source>
        <dbReference type="ARBA" id="ARBA00023004"/>
    </source>
</evidence>
<dbReference type="RefSeq" id="WP_213043806.1">
    <property type="nucleotide sequence ID" value="NZ_CAJNBJ010000018.1"/>
</dbReference>
<dbReference type="PANTHER" id="PTHR33693:SF1">
    <property type="entry name" value="TYPE-4 URACIL-DNA GLYCOSYLASE"/>
    <property type="match status" value="1"/>
</dbReference>
<evidence type="ECO:0000313" key="14">
    <source>
        <dbReference type="Proteomes" id="UP000675880"/>
    </source>
</evidence>
<dbReference type="SMART" id="SM00987">
    <property type="entry name" value="UreE_C"/>
    <property type="match status" value="1"/>
</dbReference>
<dbReference type="InterPro" id="IPR051536">
    <property type="entry name" value="UDG_Type-4/5"/>
</dbReference>
<keyword evidence="11" id="KW-0234">DNA repair</keyword>
<dbReference type="Pfam" id="PF03167">
    <property type="entry name" value="UDG"/>
    <property type="match status" value="1"/>
</dbReference>
<evidence type="ECO:0000256" key="3">
    <source>
        <dbReference type="ARBA" id="ARBA00012030"/>
    </source>
</evidence>
<evidence type="ECO:0000256" key="1">
    <source>
        <dbReference type="ARBA" id="ARBA00001400"/>
    </source>
</evidence>
<keyword evidence="8 13" id="KW-0378">Hydrolase</keyword>
<keyword evidence="13" id="KW-0326">Glycosidase</keyword>
<dbReference type="EC" id="3.2.2.27" evidence="3"/>
<evidence type="ECO:0000256" key="2">
    <source>
        <dbReference type="ARBA" id="ARBA00006521"/>
    </source>
</evidence>
<evidence type="ECO:0000256" key="10">
    <source>
        <dbReference type="ARBA" id="ARBA00023014"/>
    </source>
</evidence>
<keyword evidence="9" id="KW-0408">Iron</keyword>
<keyword evidence="6" id="KW-0479">Metal-binding</keyword>
<dbReference type="SUPFAM" id="SSF52141">
    <property type="entry name" value="Uracil-DNA glycosylase-like"/>
    <property type="match status" value="1"/>
</dbReference>
<comment type="catalytic activity">
    <reaction evidence="1">
        <text>Hydrolyzes single-stranded DNA or mismatched double-stranded DNA and polynucleotides, releasing free uracil.</text>
        <dbReference type="EC" id="3.2.2.27"/>
    </reaction>
</comment>
<evidence type="ECO:0000256" key="6">
    <source>
        <dbReference type="ARBA" id="ARBA00022723"/>
    </source>
</evidence>
<dbReference type="NCBIfam" id="TIGR00758">
    <property type="entry name" value="UDG_fam4"/>
    <property type="match status" value="1"/>
</dbReference>
<proteinExistence type="inferred from homology"/>
<reference evidence="13 14" key="1">
    <citation type="submission" date="2021-02" db="EMBL/GenBank/DDBJ databases">
        <authorList>
            <person name="Han P."/>
        </authorList>
    </citation>
    <scope>NUCLEOTIDE SEQUENCE [LARGE SCALE GENOMIC DNA]</scope>
    <source>
        <strain evidence="13">Candidatus Nitrospira sp. ZN2</strain>
    </source>
</reference>
<dbReference type="InterPro" id="IPR036895">
    <property type="entry name" value="Uracil-DNA_glycosylase-like_sf"/>
</dbReference>
<keyword evidence="10" id="KW-0411">Iron-sulfur</keyword>
<evidence type="ECO:0000256" key="8">
    <source>
        <dbReference type="ARBA" id="ARBA00022801"/>
    </source>
</evidence>
<dbReference type="InterPro" id="IPR005122">
    <property type="entry name" value="Uracil-DNA_glycosylase-like"/>
</dbReference>